<dbReference type="Gene3D" id="3.40.50.720">
    <property type="entry name" value="NAD(P)-binding Rossmann-like Domain"/>
    <property type="match status" value="1"/>
</dbReference>
<dbReference type="Proteomes" id="UP000309601">
    <property type="component" value="Unassembled WGS sequence"/>
</dbReference>
<comment type="caution">
    <text evidence="5">The sequence shown here is derived from an EMBL/GenBank/DDBJ whole genome shotgun (WGS) entry which is preliminary data.</text>
</comment>
<evidence type="ECO:0000256" key="4">
    <source>
        <dbReference type="RuleBase" id="RU000363"/>
    </source>
</evidence>
<dbReference type="EMBL" id="SPRW01000034">
    <property type="protein sequence ID" value="TIC63604.1"/>
    <property type="molecule type" value="Genomic_DNA"/>
</dbReference>
<dbReference type="CDD" id="cd05374">
    <property type="entry name" value="17beta-HSD-like_SDR_c"/>
    <property type="match status" value="1"/>
</dbReference>
<dbReference type="GO" id="GO:0005811">
    <property type="term" value="C:lipid droplet"/>
    <property type="evidence" value="ECO:0007669"/>
    <property type="project" value="TreeGrafter"/>
</dbReference>
<proteinExistence type="inferred from homology"/>
<protein>
    <submittedName>
        <fullName evidence="5">Oxidoreductase</fullName>
    </submittedName>
</protein>
<dbReference type="InterPro" id="IPR036291">
    <property type="entry name" value="NAD(P)-bd_dom_sf"/>
</dbReference>
<evidence type="ECO:0000313" key="5">
    <source>
        <dbReference type="EMBL" id="TIC63604.1"/>
    </source>
</evidence>
<organism evidence="5 8">
    <name type="scientific">Wallemia mellicola</name>
    <dbReference type="NCBI Taxonomy" id="1708541"/>
    <lineage>
        <taxon>Eukaryota</taxon>
        <taxon>Fungi</taxon>
        <taxon>Dikarya</taxon>
        <taxon>Basidiomycota</taxon>
        <taxon>Wallemiomycotina</taxon>
        <taxon>Wallemiomycetes</taxon>
        <taxon>Wallemiales</taxon>
        <taxon>Wallemiaceae</taxon>
        <taxon>Wallemia</taxon>
    </lineage>
</organism>
<evidence type="ECO:0000313" key="7">
    <source>
        <dbReference type="Proteomes" id="UP000305362"/>
    </source>
</evidence>
<dbReference type="GO" id="GO:0005783">
    <property type="term" value="C:endoplasmic reticulum"/>
    <property type="evidence" value="ECO:0007669"/>
    <property type="project" value="TreeGrafter"/>
</dbReference>
<evidence type="ECO:0000256" key="1">
    <source>
        <dbReference type="ARBA" id="ARBA00006484"/>
    </source>
</evidence>
<dbReference type="PANTHER" id="PTHR44169">
    <property type="entry name" value="NADPH-DEPENDENT 1-ACYLDIHYDROXYACETONE PHOSPHATE REDUCTASE"/>
    <property type="match status" value="1"/>
</dbReference>
<evidence type="ECO:0000256" key="2">
    <source>
        <dbReference type="ARBA" id="ARBA00022857"/>
    </source>
</evidence>
<dbReference type="AlphaFoldDB" id="A0A4T0LM89"/>
<evidence type="ECO:0000313" key="8">
    <source>
        <dbReference type="Proteomes" id="UP000309601"/>
    </source>
</evidence>
<dbReference type="EMBL" id="SPRV01000008">
    <property type="protein sequence ID" value="TIC69994.1"/>
    <property type="molecule type" value="Genomic_DNA"/>
</dbReference>
<evidence type="ECO:0000313" key="6">
    <source>
        <dbReference type="EMBL" id="TIC69994.1"/>
    </source>
</evidence>
<sequence length="292" mass="31768">MTVVLITGCSQGNQRHADGIGEALAFSFHRAGCHVIATARNAAKMGRLTDAGIMTMELDATSDESVNGVAKKLKDDGIVLDILVNNAGIINNSPLVETSLDVAQKVIDTNTIGTFRVTKAFTTDMIQARKGLILNVSSVVGRMPLPFGGFYAISKSAINTMSIVLRSELEPFNIKVMVLEPGAVKSNIVNNQAGGYEPSDDSPYYPIKDLIINRLQLSQIHSTAPGRDVFADDVVRHALQRSPPITLITGGKAWLFKILTHLPISWVQWLFSHRFGLKKLKNIVSNESNKND</sequence>
<dbReference type="PROSITE" id="PS00061">
    <property type="entry name" value="ADH_SHORT"/>
    <property type="match status" value="1"/>
</dbReference>
<name>A0A4T0LM89_9BASI</name>
<dbReference type="OrthoDB" id="2102561at2759"/>
<gene>
    <name evidence="5" type="ORF">E3Q02_02968</name>
    <name evidence="6" type="ORF">E3Q03_01198</name>
</gene>
<dbReference type="InterPro" id="IPR020904">
    <property type="entry name" value="Sc_DH/Rdtase_CS"/>
</dbReference>
<dbReference type="GO" id="GO:0006654">
    <property type="term" value="P:phosphatidic acid biosynthetic process"/>
    <property type="evidence" value="ECO:0007669"/>
    <property type="project" value="TreeGrafter"/>
</dbReference>
<dbReference type="Proteomes" id="UP000305362">
    <property type="component" value="Unassembled WGS sequence"/>
</dbReference>
<evidence type="ECO:0000256" key="3">
    <source>
        <dbReference type="ARBA" id="ARBA00023002"/>
    </source>
</evidence>
<dbReference type="PANTHER" id="PTHR44169:SF6">
    <property type="entry name" value="NADPH-DEPENDENT 1-ACYLDIHYDROXYACETONE PHOSPHATE REDUCTASE"/>
    <property type="match status" value="1"/>
</dbReference>
<dbReference type="Pfam" id="PF00106">
    <property type="entry name" value="adh_short"/>
    <property type="match status" value="1"/>
</dbReference>
<dbReference type="PRINTS" id="PR00080">
    <property type="entry name" value="SDRFAMILY"/>
</dbReference>
<reference evidence="7 8" key="1">
    <citation type="submission" date="2019-03" db="EMBL/GenBank/DDBJ databases">
        <title>Sequencing 25 genomes of Wallemia mellicola.</title>
        <authorList>
            <person name="Gostincar C."/>
        </authorList>
    </citation>
    <scope>NUCLEOTIDE SEQUENCE [LARGE SCALE GENOMIC DNA]</scope>
    <source>
        <strain evidence="5 8">EXF-1274</strain>
        <strain evidence="6 7">EXF-1277</strain>
    </source>
</reference>
<dbReference type="SUPFAM" id="SSF51735">
    <property type="entry name" value="NAD(P)-binding Rossmann-fold domains"/>
    <property type="match status" value="1"/>
</dbReference>
<comment type="similarity">
    <text evidence="1 4">Belongs to the short-chain dehydrogenases/reductases (SDR) family.</text>
</comment>
<keyword evidence="2" id="KW-0521">NADP</keyword>
<dbReference type="PRINTS" id="PR00081">
    <property type="entry name" value="GDHRDH"/>
</dbReference>
<dbReference type="GO" id="GO:0019433">
    <property type="term" value="P:triglyceride catabolic process"/>
    <property type="evidence" value="ECO:0007669"/>
    <property type="project" value="TreeGrafter"/>
</dbReference>
<dbReference type="GO" id="GO:0004806">
    <property type="term" value="F:triacylglycerol lipase activity"/>
    <property type="evidence" value="ECO:0007669"/>
    <property type="project" value="TreeGrafter"/>
</dbReference>
<dbReference type="GO" id="GO:0000140">
    <property type="term" value="F:acylglycerone-phosphate reductase (NADP+) activity"/>
    <property type="evidence" value="ECO:0007669"/>
    <property type="project" value="TreeGrafter"/>
</dbReference>
<keyword evidence="3" id="KW-0560">Oxidoreductase</keyword>
<accession>A0A4T0LM89</accession>
<dbReference type="InterPro" id="IPR002347">
    <property type="entry name" value="SDR_fam"/>
</dbReference>